<gene>
    <name evidence="1" type="ORF">JK386_07060</name>
</gene>
<name>A0A939BVK8_9ACTN</name>
<accession>A0A939BVK8</accession>
<proteinExistence type="predicted"/>
<evidence type="ECO:0000313" key="2">
    <source>
        <dbReference type="Proteomes" id="UP000663791"/>
    </source>
</evidence>
<dbReference type="AlphaFoldDB" id="A0A939BVK8"/>
<sequence length="355" mass="36649">MLRTTPARWAAVVVATLVVALAVLAAVGRGPLRSQETLPVGFVAAGSAGTGLDEVGAVRLPIGVVRLFAGPAVEEIAARRVGKAGEGRVRAQDGARIVPLTWRFAPGLAYDDLIAHPLRYSLAVVSDDERTELGEQDVDPRASAASGVPAEGAAVVVVDGDGRDLDLVVTYEDVAQTVDAASGDLDAGRAAALYPDGPTTLGVAEDCDARRTRQARNLDAGAGSIYCRVGPLTRTSYLPGRGWAPDGRVWSAVTLTVTAPAALTWLPTGDPYAVRHGAVDVTLSGAEPVSGPARGPGARDGRTRWSGTWVFSTPADLVPARLHVAAPMTAVRAAGSDAGPPTVVFGIDQTFTLKR</sequence>
<reference evidence="1" key="1">
    <citation type="submission" date="2021-01" db="EMBL/GenBank/DDBJ databases">
        <title>Novel species in genus Nocardioides.</title>
        <authorList>
            <person name="Zhang G."/>
        </authorList>
    </citation>
    <scope>NUCLEOTIDE SEQUENCE</scope>
    <source>
        <strain evidence="1">Zg-536</strain>
    </source>
</reference>
<protein>
    <submittedName>
        <fullName evidence="1">Uncharacterized protein</fullName>
    </submittedName>
</protein>
<evidence type="ECO:0000313" key="1">
    <source>
        <dbReference type="EMBL" id="MBM9459657.1"/>
    </source>
</evidence>
<keyword evidence="2" id="KW-1185">Reference proteome</keyword>
<dbReference type="RefSeq" id="WP_205290965.1">
    <property type="nucleotide sequence ID" value="NZ_CP074406.1"/>
</dbReference>
<organism evidence="1 2">
    <name type="scientific">Nocardioides faecalis</name>
    <dbReference type="NCBI Taxonomy" id="2803858"/>
    <lineage>
        <taxon>Bacteria</taxon>
        <taxon>Bacillati</taxon>
        <taxon>Actinomycetota</taxon>
        <taxon>Actinomycetes</taxon>
        <taxon>Propionibacteriales</taxon>
        <taxon>Nocardioidaceae</taxon>
        <taxon>Nocardioides</taxon>
    </lineage>
</organism>
<comment type="caution">
    <text evidence="1">The sequence shown here is derived from an EMBL/GenBank/DDBJ whole genome shotgun (WGS) entry which is preliminary data.</text>
</comment>
<dbReference type="Proteomes" id="UP000663791">
    <property type="component" value="Unassembled WGS sequence"/>
</dbReference>
<dbReference type="EMBL" id="JAERTX010000005">
    <property type="protein sequence ID" value="MBM9459657.1"/>
    <property type="molecule type" value="Genomic_DNA"/>
</dbReference>